<dbReference type="Proteomes" id="UP000294933">
    <property type="component" value="Unassembled WGS sequence"/>
</dbReference>
<feature type="region of interest" description="Disordered" evidence="5">
    <location>
        <begin position="19"/>
        <end position="77"/>
    </location>
</feature>
<evidence type="ECO:0000259" key="6">
    <source>
        <dbReference type="PROSITE" id="PS50103"/>
    </source>
</evidence>
<evidence type="ECO:0000256" key="2">
    <source>
        <dbReference type="ARBA" id="ARBA00022771"/>
    </source>
</evidence>
<feature type="zinc finger region" description="C3H1-type" evidence="4">
    <location>
        <begin position="267"/>
        <end position="295"/>
    </location>
</feature>
<dbReference type="InterPro" id="IPR000571">
    <property type="entry name" value="Znf_CCCH"/>
</dbReference>
<feature type="compositionally biased region" description="Polar residues" evidence="5">
    <location>
        <begin position="347"/>
        <end position="357"/>
    </location>
</feature>
<evidence type="ECO:0000256" key="3">
    <source>
        <dbReference type="ARBA" id="ARBA00022833"/>
    </source>
</evidence>
<dbReference type="SUPFAM" id="SSF90229">
    <property type="entry name" value="CCCH zinc finger"/>
    <property type="match status" value="2"/>
</dbReference>
<evidence type="ECO:0000256" key="1">
    <source>
        <dbReference type="ARBA" id="ARBA00022723"/>
    </source>
</evidence>
<dbReference type="GO" id="GO:0008270">
    <property type="term" value="F:zinc ion binding"/>
    <property type="evidence" value="ECO:0007669"/>
    <property type="project" value="UniProtKB-KW"/>
</dbReference>
<evidence type="ECO:0000256" key="4">
    <source>
        <dbReference type="PROSITE-ProRule" id="PRU00723"/>
    </source>
</evidence>
<keyword evidence="1 4" id="KW-0479">Metal-binding</keyword>
<feature type="domain" description="C3H1-type" evidence="6">
    <location>
        <begin position="238"/>
        <end position="266"/>
    </location>
</feature>
<feature type="compositionally biased region" description="Polar residues" evidence="5">
    <location>
        <begin position="409"/>
        <end position="420"/>
    </location>
</feature>
<keyword evidence="3 4" id="KW-0862">Zinc</keyword>
<gene>
    <name evidence="7" type="ORF">BD410DRAFT_897239</name>
</gene>
<feature type="compositionally biased region" description="Polar residues" evidence="5">
    <location>
        <begin position="29"/>
        <end position="46"/>
    </location>
</feature>
<feature type="zinc finger region" description="C3H1-type" evidence="4">
    <location>
        <begin position="238"/>
        <end position="266"/>
    </location>
</feature>
<feature type="compositionally biased region" description="Acidic residues" evidence="5">
    <location>
        <begin position="378"/>
        <end position="398"/>
    </location>
</feature>
<evidence type="ECO:0000313" key="8">
    <source>
        <dbReference type="Proteomes" id="UP000294933"/>
    </source>
</evidence>
<feature type="compositionally biased region" description="Polar residues" evidence="5">
    <location>
        <begin position="109"/>
        <end position="129"/>
    </location>
</feature>
<evidence type="ECO:0000256" key="5">
    <source>
        <dbReference type="SAM" id="MobiDB-lite"/>
    </source>
</evidence>
<feature type="compositionally biased region" description="Basic residues" evidence="5">
    <location>
        <begin position="133"/>
        <end position="142"/>
    </location>
</feature>
<feature type="zinc finger region" description="C3H1-type" evidence="4">
    <location>
        <begin position="214"/>
        <end position="237"/>
    </location>
</feature>
<sequence>MTDAQAALKAEIARLSGAINLHKSKDVPQPSSSAPSTFRRSNTYVNPNYKPPKPVHRPVKITKPIPTPGPSRPLPPAKVTREVVIDGLAFESSGRSLVRKDLPIPAPRPQSSNSKPPSFQRTHPGSRGTQRPYKPKTSRARHQNMTLASSRKTYQSVLSSMFRDNIPALIASSRGRKTKSIKYSDKQCSRFATTGVCQRGLTCPYQHDPSKIAICWPFLQGNCPNNAATCALSHEPTPERTPLCVHFANNGRCKNGETCLYPHVNVGQRSGVCRDFAVLGYCEKGLDCDKQHVRECPDFAENGKCLNSKCKLPHVIRANRNRKPPPATGTKLESSDKTSSAHSSSSPDTNLTSQSTRDPTDASIGDEYISLTFHETDSDSEDDGDEEDSEKENSEEERSEASVELRVSAGQSEDGSETLT</sequence>
<feature type="domain" description="C3H1-type" evidence="6">
    <location>
        <begin position="182"/>
        <end position="210"/>
    </location>
</feature>
<proteinExistence type="predicted"/>
<dbReference type="STRING" id="50990.A0A4Y7Q7G4"/>
<feature type="zinc finger region" description="C3H1-type" evidence="4">
    <location>
        <begin position="182"/>
        <end position="210"/>
    </location>
</feature>
<dbReference type="GO" id="GO:0005634">
    <property type="term" value="C:nucleus"/>
    <property type="evidence" value="ECO:0007669"/>
    <property type="project" value="TreeGrafter"/>
</dbReference>
<feature type="region of interest" description="Disordered" evidence="5">
    <location>
        <begin position="316"/>
        <end position="420"/>
    </location>
</feature>
<evidence type="ECO:0000313" key="7">
    <source>
        <dbReference type="EMBL" id="TDL23597.1"/>
    </source>
</evidence>
<keyword evidence="8" id="KW-1185">Reference proteome</keyword>
<reference evidence="7 8" key="1">
    <citation type="submission" date="2018-06" db="EMBL/GenBank/DDBJ databases">
        <title>A transcriptomic atlas of mushroom development highlights an independent origin of complex multicellularity.</title>
        <authorList>
            <consortium name="DOE Joint Genome Institute"/>
            <person name="Krizsan K."/>
            <person name="Almasi E."/>
            <person name="Merenyi Z."/>
            <person name="Sahu N."/>
            <person name="Viragh M."/>
            <person name="Koszo T."/>
            <person name="Mondo S."/>
            <person name="Kiss B."/>
            <person name="Balint B."/>
            <person name="Kues U."/>
            <person name="Barry K."/>
            <person name="Hegedus J.C."/>
            <person name="Henrissat B."/>
            <person name="Johnson J."/>
            <person name="Lipzen A."/>
            <person name="Ohm R."/>
            <person name="Nagy I."/>
            <person name="Pangilinan J."/>
            <person name="Yan J."/>
            <person name="Xiong Y."/>
            <person name="Grigoriev I.V."/>
            <person name="Hibbett D.S."/>
            <person name="Nagy L.G."/>
        </authorList>
    </citation>
    <scope>NUCLEOTIDE SEQUENCE [LARGE SCALE GENOMIC DNA]</scope>
    <source>
        <strain evidence="7 8">SZMC22713</strain>
    </source>
</reference>
<feature type="domain" description="C3H1-type" evidence="6">
    <location>
        <begin position="214"/>
        <end position="237"/>
    </location>
</feature>
<keyword evidence="2 4" id="KW-0863">Zinc-finger</keyword>
<dbReference type="OrthoDB" id="410307at2759"/>
<dbReference type="PROSITE" id="PS50103">
    <property type="entry name" value="ZF_C3H1"/>
    <property type="match status" value="4"/>
</dbReference>
<accession>A0A4Y7Q7G4</accession>
<dbReference type="Pfam" id="PF00642">
    <property type="entry name" value="zf-CCCH"/>
    <property type="match status" value="1"/>
</dbReference>
<dbReference type="Gene3D" id="4.10.1000.10">
    <property type="entry name" value="Zinc finger, CCCH-type"/>
    <property type="match status" value="2"/>
</dbReference>
<dbReference type="EMBL" id="ML170169">
    <property type="protein sequence ID" value="TDL23597.1"/>
    <property type="molecule type" value="Genomic_DNA"/>
</dbReference>
<dbReference type="PANTHER" id="PTHR46156">
    <property type="entry name" value="CCCH ZINGC FINGER"/>
    <property type="match status" value="1"/>
</dbReference>
<organism evidence="7 8">
    <name type="scientific">Rickenella mellea</name>
    <dbReference type="NCBI Taxonomy" id="50990"/>
    <lineage>
        <taxon>Eukaryota</taxon>
        <taxon>Fungi</taxon>
        <taxon>Dikarya</taxon>
        <taxon>Basidiomycota</taxon>
        <taxon>Agaricomycotina</taxon>
        <taxon>Agaricomycetes</taxon>
        <taxon>Hymenochaetales</taxon>
        <taxon>Rickenellaceae</taxon>
        <taxon>Rickenella</taxon>
    </lineage>
</organism>
<feature type="domain" description="C3H1-type" evidence="6">
    <location>
        <begin position="267"/>
        <end position="295"/>
    </location>
</feature>
<dbReference type="VEuPathDB" id="FungiDB:BD410DRAFT_897239"/>
<name>A0A4Y7Q7G4_9AGAM</name>
<protein>
    <recommendedName>
        <fullName evidence="6">C3H1-type domain-containing protein</fullName>
    </recommendedName>
</protein>
<dbReference type="PANTHER" id="PTHR46156:SF1">
    <property type="entry name" value="ZINC FINGER CCCH DOMAIN-CONTAINING PROTEIN 3"/>
    <property type="match status" value="1"/>
</dbReference>
<feature type="region of interest" description="Disordered" evidence="5">
    <location>
        <begin position="99"/>
        <end position="149"/>
    </location>
</feature>
<feature type="compositionally biased region" description="Low complexity" evidence="5">
    <location>
        <begin position="337"/>
        <end position="346"/>
    </location>
</feature>
<dbReference type="InterPro" id="IPR036855">
    <property type="entry name" value="Znf_CCCH_sf"/>
</dbReference>
<feature type="compositionally biased region" description="Pro residues" evidence="5">
    <location>
        <begin position="65"/>
        <end position="76"/>
    </location>
</feature>
<dbReference type="AlphaFoldDB" id="A0A4Y7Q7G4"/>
<dbReference type="SMART" id="SM00356">
    <property type="entry name" value="ZnF_C3H1"/>
    <property type="match status" value="5"/>
</dbReference>